<evidence type="ECO:0000313" key="4">
    <source>
        <dbReference type="Proteomes" id="UP000194469"/>
    </source>
</evidence>
<dbReference type="InterPro" id="IPR038772">
    <property type="entry name" value="Sph/SMPD2-like"/>
</dbReference>
<dbReference type="RefSeq" id="WP_086457752.1">
    <property type="nucleotide sequence ID" value="NZ_FXWL01000003.1"/>
</dbReference>
<dbReference type="PROSITE" id="PS51318">
    <property type="entry name" value="TAT"/>
    <property type="match status" value="1"/>
</dbReference>
<dbReference type="GO" id="GO:0004767">
    <property type="term" value="F:sphingomyelin phosphodiesterase activity"/>
    <property type="evidence" value="ECO:0007669"/>
    <property type="project" value="InterPro"/>
</dbReference>
<dbReference type="PROSITE" id="PS51257">
    <property type="entry name" value="PROKAR_LIPOPROTEIN"/>
    <property type="match status" value="1"/>
</dbReference>
<keyword evidence="3" id="KW-0540">Nuclease</keyword>
<dbReference type="Pfam" id="PF03372">
    <property type="entry name" value="Exo_endo_phos"/>
    <property type="match status" value="1"/>
</dbReference>
<keyword evidence="1" id="KW-0732">Signal</keyword>
<proteinExistence type="predicted"/>
<name>A0A1Y6FUD6_9SPHN</name>
<keyword evidence="3" id="KW-0269">Exonuclease</keyword>
<evidence type="ECO:0000259" key="2">
    <source>
        <dbReference type="Pfam" id="PF03372"/>
    </source>
</evidence>
<dbReference type="Proteomes" id="UP000194469">
    <property type="component" value="Unassembled WGS sequence"/>
</dbReference>
<dbReference type="InterPro" id="IPR036691">
    <property type="entry name" value="Endo/exonu/phosph_ase_sf"/>
</dbReference>
<dbReference type="GO" id="GO:0004519">
    <property type="term" value="F:endonuclease activity"/>
    <property type="evidence" value="ECO:0007669"/>
    <property type="project" value="UniProtKB-KW"/>
</dbReference>
<feature type="signal peptide" evidence="1">
    <location>
        <begin position="1"/>
        <end position="27"/>
    </location>
</feature>
<keyword evidence="3" id="KW-0255">Endonuclease</keyword>
<dbReference type="Gene3D" id="3.60.10.10">
    <property type="entry name" value="Endonuclease/exonuclease/phosphatase"/>
    <property type="match status" value="1"/>
</dbReference>
<gene>
    <name evidence="3" type="ORF">SAMN06295984_2976</name>
</gene>
<evidence type="ECO:0000313" key="3">
    <source>
        <dbReference type="EMBL" id="SMQ78970.1"/>
    </source>
</evidence>
<organism evidence="3 4">
    <name type="scientific">Sphingopyxis terrae subsp. ummariensis</name>
    <dbReference type="NCBI Taxonomy" id="429001"/>
    <lineage>
        <taxon>Bacteria</taxon>
        <taxon>Pseudomonadati</taxon>
        <taxon>Pseudomonadota</taxon>
        <taxon>Alphaproteobacteria</taxon>
        <taxon>Sphingomonadales</taxon>
        <taxon>Sphingomonadaceae</taxon>
        <taxon>Sphingopyxis</taxon>
    </lineage>
</organism>
<reference evidence="4" key="1">
    <citation type="submission" date="2017-04" db="EMBL/GenBank/DDBJ databases">
        <authorList>
            <person name="Varghese N."/>
            <person name="Submissions S."/>
        </authorList>
    </citation>
    <scope>NUCLEOTIDE SEQUENCE [LARGE SCALE GENOMIC DNA]</scope>
    <source>
        <strain evidence="4">UI2</strain>
    </source>
</reference>
<protein>
    <submittedName>
        <fullName evidence="3">Endonuclease/Exonuclease/phosphatase family protein</fullName>
    </submittedName>
</protein>
<dbReference type="InterPro" id="IPR006311">
    <property type="entry name" value="TAT_signal"/>
</dbReference>
<dbReference type="AlphaFoldDB" id="A0A1Y6FUD6"/>
<dbReference type="InterPro" id="IPR005135">
    <property type="entry name" value="Endo/exonuclease/phosphatase"/>
</dbReference>
<dbReference type="GO" id="GO:0004527">
    <property type="term" value="F:exonuclease activity"/>
    <property type="evidence" value="ECO:0007669"/>
    <property type="project" value="UniProtKB-KW"/>
</dbReference>
<accession>A0A1Y6FUD6</accession>
<feature type="chain" id="PRO_5011002658" evidence="1">
    <location>
        <begin position="28"/>
        <end position="354"/>
    </location>
</feature>
<dbReference type="PANTHER" id="PTHR16320">
    <property type="entry name" value="SPHINGOMYELINASE FAMILY MEMBER"/>
    <property type="match status" value="1"/>
</dbReference>
<keyword evidence="4" id="KW-1185">Reference proteome</keyword>
<feature type="domain" description="Endonuclease/exonuclease/phosphatase" evidence="2">
    <location>
        <begin position="40"/>
        <end position="262"/>
    </location>
</feature>
<dbReference type="GeneID" id="303003556"/>
<sequence>MSQILSRSLLRIAALAGAFAVSCTATAAPPPAPATPISVLTYNIHGLPWPLAWGRSDDFGQIAARLRAMRQAGTQPHIVVLQEAFTRAAQRIGAESGYRYVVDGPAAADRSSLPATAADRRFAAAASWFKGERSGKLLGSGLQLLSDYPILAVRRAPFPAYACAGYDCLANKGILMALVAVPGAATPVVLTTAHFNSRGASGVSDERADYAYRRQLDAAGRFMAQSPWHRYPIIFAGDFNVGKIAPRARAFASATGGWWGAARTGGLDDAMHACSRGTSGLPRAALESFHRAKDWQLFASTRIAALTAEAISVPFGRSADGRMLSDHIGYVARYRLAPLAPTAARGPLGYVRLK</sequence>
<dbReference type="PANTHER" id="PTHR16320:SF23">
    <property type="entry name" value="SPHINGOMYELINASE C 1"/>
    <property type="match status" value="1"/>
</dbReference>
<keyword evidence="3" id="KW-0378">Hydrolase</keyword>
<dbReference type="SUPFAM" id="SSF56219">
    <property type="entry name" value="DNase I-like"/>
    <property type="match status" value="1"/>
</dbReference>
<evidence type="ECO:0000256" key="1">
    <source>
        <dbReference type="SAM" id="SignalP"/>
    </source>
</evidence>
<dbReference type="EMBL" id="FXWL01000003">
    <property type="protein sequence ID" value="SMQ78970.1"/>
    <property type="molecule type" value="Genomic_DNA"/>
</dbReference>